<comment type="catalytic activity">
    <reaction evidence="1 5 6">
        <text>[protein]-peptidylproline (omega=180) = [protein]-peptidylproline (omega=0)</text>
        <dbReference type="Rhea" id="RHEA:16237"/>
        <dbReference type="Rhea" id="RHEA-COMP:10747"/>
        <dbReference type="Rhea" id="RHEA-COMP:10748"/>
        <dbReference type="ChEBI" id="CHEBI:83833"/>
        <dbReference type="ChEBI" id="CHEBI:83834"/>
        <dbReference type="EC" id="5.2.1.8"/>
    </reaction>
</comment>
<evidence type="ECO:0000259" key="7">
    <source>
        <dbReference type="PROSITE" id="PS50059"/>
    </source>
</evidence>
<dbReference type="GO" id="GO:0003755">
    <property type="term" value="F:peptidyl-prolyl cis-trans isomerase activity"/>
    <property type="evidence" value="ECO:0007669"/>
    <property type="project" value="UniProtKB-UniRule"/>
</dbReference>
<dbReference type="SUPFAM" id="SSF54534">
    <property type="entry name" value="FKBP-like"/>
    <property type="match status" value="1"/>
</dbReference>
<dbReference type="EMBL" id="VIKR01000001">
    <property type="protein sequence ID" value="TQV76827.1"/>
    <property type="molecule type" value="Genomic_DNA"/>
</dbReference>
<keyword evidence="4 5" id="KW-0413">Isomerase</keyword>
<evidence type="ECO:0000313" key="9">
    <source>
        <dbReference type="Proteomes" id="UP000317839"/>
    </source>
</evidence>
<feature type="domain" description="PPIase FKBP-type" evidence="7">
    <location>
        <begin position="8"/>
        <end position="93"/>
    </location>
</feature>
<dbReference type="PROSITE" id="PS50059">
    <property type="entry name" value="FKBP_PPIASE"/>
    <property type="match status" value="1"/>
</dbReference>
<dbReference type="InterPro" id="IPR048261">
    <property type="entry name" value="SlpA/SlyD-like_ins_sf"/>
</dbReference>
<dbReference type="NCBIfam" id="NF011676">
    <property type="entry name" value="PRK15095.1"/>
    <property type="match status" value="1"/>
</dbReference>
<proteinExistence type="inferred from homology"/>
<dbReference type="EC" id="5.2.1.8" evidence="6"/>
<evidence type="ECO:0000256" key="5">
    <source>
        <dbReference type="PROSITE-ProRule" id="PRU00277"/>
    </source>
</evidence>
<evidence type="ECO:0000256" key="6">
    <source>
        <dbReference type="RuleBase" id="RU003915"/>
    </source>
</evidence>
<dbReference type="PANTHER" id="PTHR47861:SF4">
    <property type="entry name" value="FKBP-TYPE 16 KDA PEPTIDYL-PROLYL CIS-TRANS ISOMERASE"/>
    <property type="match status" value="1"/>
</dbReference>
<dbReference type="AlphaFoldDB" id="A0A545THX1"/>
<keyword evidence="9" id="KW-1185">Reference proteome</keyword>
<sequence>MSEVVTSSSRVLADVTIKLKDGSVADSTKVSGKPSWLVMGDGSFSDAFEDYLLGAKVNDTLTFELPAKDAFGESIPDNIHFMDISQFPQDVKLEKGAIVGFESADGGQIPGIIREIQASSVKVDFNHPLAGEDIVFEVEIKQIAA</sequence>
<organism evidence="8 9">
    <name type="scientific">Aliikangiella marina</name>
    <dbReference type="NCBI Taxonomy" id="1712262"/>
    <lineage>
        <taxon>Bacteria</taxon>
        <taxon>Pseudomonadati</taxon>
        <taxon>Pseudomonadota</taxon>
        <taxon>Gammaproteobacteria</taxon>
        <taxon>Oceanospirillales</taxon>
        <taxon>Pleioneaceae</taxon>
        <taxon>Aliikangiella</taxon>
    </lineage>
</organism>
<gene>
    <name evidence="8" type="primary">fkpB</name>
    <name evidence="8" type="ORF">FLL45_02395</name>
</gene>
<dbReference type="OrthoDB" id="9808891at2"/>
<dbReference type="InterPro" id="IPR046357">
    <property type="entry name" value="PPIase_dom_sf"/>
</dbReference>
<dbReference type="PANTHER" id="PTHR47861">
    <property type="entry name" value="FKBP-TYPE PEPTIDYL-PROLYL CIS-TRANS ISOMERASE SLYD"/>
    <property type="match status" value="1"/>
</dbReference>
<reference evidence="8 9" key="1">
    <citation type="submission" date="2019-06" db="EMBL/GenBank/DDBJ databases">
        <title>Draft genome of Aliikangiella marina GYP-15.</title>
        <authorList>
            <person name="Wang G."/>
        </authorList>
    </citation>
    <scope>NUCLEOTIDE SEQUENCE [LARGE SCALE GENOMIC DNA]</scope>
    <source>
        <strain evidence="8 9">GYP-15</strain>
    </source>
</reference>
<dbReference type="Pfam" id="PF00254">
    <property type="entry name" value="FKBP_C"/>
    <property type="match status" value="1"/>
</dbReference>
<protein>
    <recommendedName>
        <fullName evidence="6">Peptidyl-prolyl cis-trans isomerase</fullName>
        <ecNumber evidence="6">5.2.1.8</ecNumber>
    </recommendedName>
</protein>
<evidence type="ECO:0000256" key="4">
    <source>
        <dbReference type="ARBA" id="ARBA00023235"/>
    </source>
</evidence>
<dbReference type="InterPro" id="IPR001179">
    <property type="entry name" value="PPIase_FKBP_dom"/>
</dbReference>
<comment type="similarity">
    <text evidence="2 6">Belongs to the FKBP-type PPIase family.</text>
</comment>
<name>A0A545THX1_9GAMM</name>
<accession>A0A545THX1</accession>
<evidence type="ECO:0000256" key="1">
    <source>
        <dbReference type="ARBA" id="ARBA00000971"/>
    </source>
</evidence>
<evidence type="ECO:0000313" key="8">
    <source>
        <dbReference type="EMBL" id="TQV76827.1"/>
    </source>
</evidence>
<dbReference type="Gene3D" id="3.10.50.40">
    <property type="match status" value="1"/>
</dbReference>
<dbReference type="Proteomes" id="UP000317839">
    <property type="component" value="Unassembled WGS sequence"/>
</dbReference>
<dbReference type="RefSeq" id="WP_142888187.1">
    <property type="nucleotide sequence ID" value="NZ_VIKR01000001.1"/>
</dbReference>
<keyword evidence="3 5" id="KW-0697">Rotamase</keyword>
<comment type="caution">
    <text evidence="8">The sequence shown here is derived from an EMBL/GenBank/DDBJ whole genome shotgun (WGS) entry which is preliminary data.</text>
</comment>
<evidence type="ECO:0000256" key="2">
    <source>
        <dbReference type="ARBA" id="ARBA00006577"/>
    </source>
</evidence>
<evidence type="ECO:0000256" key="3">
    <source>
        <dbReference type="ARBA" id="ARBA00023110"/>
    </source>
</evidence>
<dbReference type="Gene3D" id="2.40.10.330">
    <property type="match status" value="1"/>
</dbReference>